<dbReference type="EMBL" id="GBXM01015007">
    <property type="protein sequence ID" value="JAH93570.1"/>
    <property type="molecule type" value="Transcribed_RNA"/>
</dbReference>
<protein>
    <submittedName>
        <fullName evidence="1">Uncharacterized protein</fullName>
    </submittedName>
</protein>
<dbReference type="AlphaFoldDB" id="A0A0E9WVH3"/>
<proteinExistence type="predicted"/>
<evidence type="ECO:0000313" key="1">
    <source>
        <dbReference type="EMBL" id="JAH93570.1"/>
    </source>
</evidence>
<reference evidence="1" key="2">
    <citation type="journal article" date="2015" name="Fish Shellfish Immunol.">
        <title>Early steps in the European eel (Anguilla anguilla)-Vibrio vulnificus interaction in the gills: Role of the RtxA13 toxin.</title>
        <authorList>
            <person name="Callol A."/>
            <person name="Pajuelo D."/>
            <person name="Ebbesson L."/>
            <person name="Teles M."/>
            <person name="MacKenzie S."/>
            <person name="Amaro C."/>
        </authorList>
    </citation>
    <scope>NUCLEOTIDE SEQUENCE</scope>
</reference>
<sequence length="50" mass="5631">MSECSCVKAFSTGRTHLFVQERWCDPTSQLKLCSSAPFPVSHQQSTTRNI</sequence>
<accession>A0A0E9WVH3</accession>
<name>A0A0E9WVH3_ANGAN</name>
<reference evidence="1" key="1">
    <citation type="submission" date="2014-11" db="EMBL/GenBank/DDBJ databases">
        <authorList>
            <person name="Amaro Gonzalez C."/>
        </authorList>
    </citation>
    <scope>NUCLEOTIDE SEQUENCE</scope>
</reference>
<organism evidence="1">
    <name type="scientific">Anguilla anguilla</name>
    <name type="common">European freshwater eel</name>
    <name type="synonym">Muraena anguilla</name>
    <dbReference type="NCBI Taxonomy" id="7936"/>
    <lineage>
        <taxon>Eukaryota</taxon>
        <taxon>Metazoa</taxon>
        <taxon>Chordata</taxon>
        <taxon>Craniata</taxon>
        <taxon>Vertebrata</taxon>
        <taxon>Euteleostomi</taxon>
        <taxon>Actinopterygii</taxon>
        <taxon>Neopterygii</taxon>
        <taxon>Teleostei</taxon>
        <taxon>Anguilliformes</taxon>
        <taxon>Anguillidae</taxon>
        <taxon>Anguilla</taxon>
    </lineage>
</organism>